<feature type="compositionally biased region" description="Basic and acidic residues" evidence="1">
    <location>
        <begin position="1494"/>
        <end position="1509"/>
    </location>
</feature>
<protein>
    <submittedName>
        <fullName evidence="2">Uncharacterized protein</fullName>
    </submittedName>
</protein>
<evidence type="ECO:0000313" key="3">
    <source>
        <dbReference type="Proteomes" id="UP001165085"/>
    </source>
</evidence>
<name>A0A9W7ABS5_9STRA</name>
<feature type="compositionally biased region" description="Basic and acidic residues" evidence="1">
    <location>
        <begin position="466"/>
        <end position="479"/>
    </location>
</feature>
<feature type="compositionally biased region" description="Basic and acidic residues" evidence="1">
    <location>
        <begin position="221"/>
        <end position="237"/>
    </location>
</feature>
<feature type="compositionally biased region" description="Basic and acidic residues" evidence="1">
    <location>
        <begin position="705"/>
        <end position="720"/>
    </location>
</feature>
<organism evidence="2 3">
    <name type="scientific">Triparma strigata</name>
    <dbReference type="NCBI Taxonomy" id="1606541"/>
    <lineage>
        <taxon>Eukaryota</taxon>
        <taxon>Sar</taxon>
        <taxon>Stramenopiles</taxon>
        <taxon>Ochrophyta</taxon>
        <taxon>Bolidophyceae</taxon>
        <taxon>Parmales</taxon>
        <taxon>Triparmaceae</taxon>
        <taxon>Triparma</taxon>
    </lineage>
</organism>
<sequence length="1536" mass="170527">MDSYSDEEFEDAVSPSSSSHSPQVASKSELESLQSLLDKARSTFFDLKENLGSMDTTNLETESIPSPVPKEVQNRFALVTPSPRKYDRDSWIKASRGEGQERKSTKEDEVQTSTKAADPAPGLSTHVTIIRKKAPAVSFAPPKHVEKVVPKVPPKKKPITKKGKREERDARIAARREIREHDPALEGKMTAWRRASTDFREPPPGHNNVNLRGTSFAPPPDVDKILPRDRPEREPITKKGKRLAQQAKDGVKPEETLYTVEPIDTAEFTKRPQAAKFGTSKRSCIPQAFSEKPWHKKMEDILAFGPATDLKPEVAQRALQKRVLGGVIATTGRDTKKANEDPPLDPIFVDSDRAFSNLSKFGKTTQDVKIMKPATVKKMTPVYPRGQTPGPGAYIKVGDVSQATEKRVTKHQMRKESAAILRERKAAGVGIGPGYYEVEKAEKVVQANTAGGVVVFSKAGTSEPQAEVKSRPEPMKVDLDASDSSYEIKLEDMSSSSEEEEGKWNSSDDDSSVSSDSDSESSYSSDCSRSSRSSSSFSSRKRPRNRKDNDRNRNHSKKKMKSRQRSVQNAPLTYDSQSTRSDTSYMESRRRRRDRMMGRGAGVDTETETEAAKEESNVKEGQIRKVAYGVFKAFFKKATDIPSGWRQLAVEECSKRKREILDAIGEAEVYHLGNGRIRGTLHGGSVDSGQFDTFGVKKKFTQKQEQQEDNNKDGRRRGDPWNDDSSNSNSSYSYSLANTSVSSAVAKKKQKELDDRDNMGWILLTTTSEVGIGGSQKKSLSGYSFAPKRGAGVTWKNRKILAHRKALTVQEKTIGAGFYDVKFQAVEKNVKGVPAFERAALAKKKEEERQKSNANLAVRRAQDILAEQSRAEYLNTQLPKKWVPESEDDDNVMGISKPVFSYKEPTPLPRQAVEKKKLDEMAEAARQTYLSTQMPKDWTVQQLPPEQQRLYKNIGRDSVVVKEDVDGIMIPKRVAFTEDLSALKSPTGAERGPGKYDPYKAEEFDPEKDMLRESVMALATGRNDAAGPFGERPENAIVAEMEDFGGMEGDRLLLDVAEAQLKLRESVKGGVIGVAGVDDVLDDDGDAAREGDELILDVEGVNRFGKLKVPTAVDFVKMQGRPSSAWEDETRGVEAEDFDVDGDNLILNVPSALSKLDKKIPNIVIGESKRWASPSKGDEGGDALTLSPHLTPVRERAVVGFVRDFSKMPGRDDLGDDSELLFNADPDGSDIMKWIADARAEADRNISEVIQGGKVVGKSRPVTLVDMGKSKTERFNSNADIESSKSEINPNWKVGMTDRNKVLVNMSKENGRPSSENKDYLDDVGVEVEGGGAGGRDGDRLVLGIKDSATRFKGPMVGDSISKQSERWNSSKNNKNLEINSGEGPEISTLVNTTRYGAVRQKVIVDMSNQLGRRSDNETCNDDLGIVYGQVSEGGSNLILSPHPSVVLPRKGKGVPVISKSLREKVEYEKIEKGYEERKERRIKIDKNKKRREERREKKRKEDRTKEQIKRDLEYIEKEKVKEVGEMLEGVNLSGL</sequence>
<feature type="region of interest" description="Disordered" evidence="1">
    <location>
        <begin position="457"/>
        <end position="616"/>
    </location>
</feature>
<feature type="compositionally biased region" description="Acidic residues" evidence="1">
    <location>
        <begin position="497"/>
        <end position="511"/>
    </location>
</feature>
<feature type="region of interest" description="Disordered" evidence="1">
    <location>
        <begin position="50"/>
        <end position="126"/>
    </location>
</feature>
<feature type="compositionally biased region" description="Acidic residues" evidence="1">
    <location>
        <begin position="1"/>
        <end position="11"/>
    </location>
</feature>
<feature type="compositionally biased region" description="Polar residues" evidence="1">
    <location>
        <begin position="53"/>
        <end position="64"/>
    </location>
</feature>
<reference evidence="3" key="1">
    <citation type="journal article" date="2023" name="Commun. Biol.">
        <title>Genome analysis of Parmales, the sister group of diatoms, reveals the evolutionary specialization of diatoms from phago-mixotrophs to photoautotrophs.</title>
        <authorList>
            <person name="Ban H."/>
            <person name="Sato S."/>
            <person name="Yoshikawa S."/>
            <person name="Yamada K."/>
            <person name="Nakamura Y."/>
            <person name="Ichinomiya M."/>
            <person name="Sato N."/>
            <person name="Blanc-Mathieu R."/>
            <person name="Endo H."/>
            <person name="Kuwata A."/>
            <person name="Ogata H."/>
        </authorList>
    </citation>
    <scope>NUCLEOTIDE SEQUENCE [LARGE SCALE GENOMIC DNA]</scope>
    <source>
        <strain evidence="3">NIES 3701</strain>
    </source>
</reference>
<feature type="compositionally biased region" description="Low complexity" evidence="1">
    <location>
        <begin position="12"/>
        <end position="31"/>
    </location>
</feature>
<gene>
    <name evidence="2" type="ORF">TrST_g2070</name>
</gene>
<feature type="compositionally biased region" description="Low complexity" evidence="1">
    <location>
        <begin position="723"/>
        <end position="732"/>
    </location>
</feature>
<feature type="compositionally biased region" description="Basic residues" evidence="1">
    <location>
        <begin position="554"/>
        <end position="564"/>
    </location>
</feature>
<accession>A0A9W7ABS5</accession>
<feature type="region of interest" description="Disordered" evidence="1">
    <location>
        <begin position="145"/>
        <end position="258"/>
    </location>
</feature>
<comment type="caution">
    <text evidence="2">The sequence shown here is derived from an EMBL/GenBank/DDBJ whole genome shotgun (WGS) entry which is preliminary data.</text>
</comment>
<feature type="region of interest" description="Disordered" evidence="1">
    <location>
        <begin position="1487"/>
        <end position="1509"/>
    </location>
</feature>
<feature type="region of interest" description="Disordered" evidence="1">
    <location>
        <begin position="1"/>
        <end position="31"/>
    </location>
</feature>
<feature type="compositionally biased region" description="Polar residues" evidence="1">
    <location>
        <begin position="565"/>
        <end position="586"/>
    </location>
</feature>
<dbReference type="EMBL" id="BRXY01000117">
    <property type="protein sequence ID" value="GMH67436.1"/>
    <property type="molecule type" value="Genomic_DNA"/>
</dbReference>
<dbReference type="Proteomes" id="UP001165085">
    <property type="component" value="Unassembled WGS sequence"/>
</dbReference>
<keyword evidence="3" id="KW-1185">Reference proteome</keyword>
<dbReference type="OrthoDB" id="206575at2759"/>
<feature type="compositionally biased region" description="Basic and acidic residues" evidence="1">
    <location>
        <begin position="164"/>
        <end position="185"/>
    </location>
</feature>
<feature type="compositionally biased region" description="Basic residues" evidence="1">
    <location>
        <begin position="153"/>
        <end position="163"/>
    </location>
</feature>
<evidence type="ECO:0000313" key="2">
    <source>
        <dbReference type="EMBL" id="GMH67436.1"/>
    </source>
</evidence>
<feature type="region of interest" description="Disordered" evidence="1">
    <location>
        <begin position="1355"/>
        <end position="1381"/>
    </location>
</feature>
<evidence type="ECO:0000256" key="1">
    <source>
        <dbReference type="SAM" id="MobiDB-lite"/>
    </source>
</evidence>
<feature type="compositionally biased region" description="Basic and acidic residues" evidence="1">
    <location>
        <begin position="84"/>
        <end position="109"/>
    </location>
</feature>
<feature type="compositionally biased region" description="Polar residues" evidence="1">
    <location>
        <begin position="1361"/>
        <end position="1379"/>
    </location>
</feature>
<feature type="compositionally biased region" description="Low complexity" evidence="1">
    <location>
        <begin position="512"/>
        <end position="538"/>
    </location>
</feature>
<feature type="region of interest" description="Disordered" evidence="1">
    <location>
        <begin position="699"/>
        <end position="732"/>
    </location>
</feature>
<proteinExistence type="predicted"/>